<dbReference type="PANTHER" id="PTHR11306:SF0">
    <property type="entry name" value="PHOSPHATIDYLGLYCEROL_PHOSPHATIDYLINOSITOL TRANSFER PROTEIN"/>
    <property type="match status" value="1"/>
</dbReference>
<dbReference type="Gene3D" id="2.60.40.770">
    <property type="match status" value="1"/>
</dbReference>
<evidence type="ECO:0000256" key="6">
    <source>
        <dbReference type="ARBA" id="ARBA00022729"/>
    </source>
</evidence>
<keyword evidence="11" id="KW-1185">Reference proteome</keyword>
<comment type="similarity">
    <text evidence="2">Belongs to the NPC2 family.</text>
</comment>
<name>A0A397VDT0_9GLOM</name>
<dbReference type="Proteomes" id="UP000266673">
    <property type="component" value="Unassembled WGS sequence"/>
</dbReference>
<gene>
    <name evidence="10" type="ORF">C2G38_2081853</name>
</gene>
<evidence type="ECO:0000256" key="1">
    <source>
        <dbReference type="ARBA" id="ARBA00002053"/>
    </source>
</evidence>
<organism evidence="10 11">
    <name type="scientific">Gigaspora rosea</name>
    <dbReference type="NCBI Taxonomy" id="44941"/>
    <lineage>
        <taxon>Eukaryota</taxon>
        <taxon>Fungi</taxon>
        <taxon>Fungi incertae sedis</taxon>
        <taxon>Mucoromycota</taxon>
        <taxon>Glomeromycotina</taxon>
        <taxon>Glomeromycetes</taxon>
        <taxon>Diversisporales</taxon>
        <taxon>Gigasporaceae</taxon>
        <taxon>Gigaspora</taxon>
    </lineage>
</organism>
<dbReference type="SMART" id="SM00737">
    <property type="entry name" value="ML"/>
    <property type="match status" value="1"/>
</dbReference>
<keyword evidence="5" id="KW-0813">Transport</keyword>
<dbReference type="Pfam" id="PF02221">
    <property type="entry name" value="E1_DerP2_DerF2"/>
    <property type="match status" value="1"/>
</dbReference>
<proteinExistence type="inferred from homology"/>
<evidence type="ECO:0000313" key="11">
    <source>
        <dbReference type="Proteomes" id="UP000266673"/>
    </source>
</evidence>
<dbReference type="InterPro" id="IPR014756">
    <property type="entry name" value="Ig_E-set"/>
</dbReference>
<evidence type="ECO:0000259" key="9">
    <source>
        <dbReference type="SMART" id="SM00737"/>
    </source>
</evidence>
<keyword evidence="6 8" id="KW-0732">Signal</keyword>
<comment type="subunit">
    <text evidence="3">Monomer.</text>
</comment>
<evidence type="ECO:0000256" key="2">
    <source>
        <dbReference type="ARBA" id="ARBA00006370"/>
    </source>
</evidence>
<dbReference type="OrthoDB" id="2322425at2759"/>
<dbReference type="InterPro" id="IPR039670">
    <property type="entry name" value="NPC2-like"/>
</dbReference>
<comment type="caution">
    <text evidence="10">The sequence shown here is derived from an EMBL/GenBank/DDBJ whole genome shotgun (WGS) entry which is preliminary data.</text>
</comment>
<sequence length="148" mass="16083">MNQNFVLILVLLIMLSIVNAIPHQLHKRKTKFGSCGLSPVLDVSVSPDPIVANKNATYTISGILKKDITDAYQVFILYYVDGAEGGNNQNFDICTKIKCPVKAGTKFEMKQKSLVPPGLPPNGYDIGVGIDTKDNSKFELIGSACTHV</sequence>
<evidence type="ECO:0000256" key="7">
    <source>
        <dbReference type="ARBA" id="ARBA00023055"/>
    </source>
</evidence>
<dbReference type="GO" id="GO:0032934">
    <property type="term" value="F:sterol binding"/>
    <property type="evidence" value="ECO:0007669"/>
    <property type="project" value="InterPro"/>
</dbReference>
<dbReference type="EMBL" id="QKWP01000441">
    <property type="protein sequence ID" value="RIB19991.1"/>
    <property type="molecule type" value="Genomic_DNA"/>
</dbReference>
<dbReference type="InterPro" id="IPR003172">
    <property type="entry name" value="ML_dom"/>
</dbReference>
<keyword evidence="7" id="KW-0445">Lipid transport</keyword>
<evidence type="ECO:0000256" key="5">
    <source>
        <dbReference type="ARBA" id="ARBA00022448"/>
    </source>
</evidence>
<dbReference type="GO" id="GO:0015918">
    <property type="term" value="P:sterol transport"/>
    <property type="evidence" value="ECO:0007669"/>
    <property type="project" value="InterPro"/>
</dbReference>
<dbReference type="PANTHER" id="PTHR11306">
    <property type="entry name" value="NIEMANN PICK TYPE C2 PROTEIN NPC2-RELATED"/>
    <property type="match status" value="1"/>
</dbReference>
<evidence type="ECO:0000256" key="8">
    <source>
        <dbReference type="SAM" id="SignalP"/>
    </source>
</evidence>
<dbReference type="SUPFAM" id="SSF81296">
    <property type="entry name" value="E set domains"/>
    <property type="match status" value="1"/>
</dbReference>
<feature type="domain" description="MD-2-related lipid-recognition" evidence="9">
    <location>
        <begin position="32"/>
        <end position="144"/>
    </location>
</feature>
<evidence type="ECO:0000256" key="4">
    <source>
        <dbReference type="ARBA" id="ARBA00016056"/>
    </source>
</evidence>
<evidence type="ECO:0000256" key="3">
    <source>
        <dbReference type="ARBA" id="ARBA00011245"/>
    </source>
</evidence>
<dbReference type="AlphaFoldDB" id="A0A397VDT0"/>
<evidence type="ECO:0000313" key="10">
    <source>
        <dbReference type="EMBL" id="RIB19991.1"/>
    </source>
</evidence>
<comment type="function">
    <text evidence="1">Catalyzes the intermembrane transfer of phosphatidylglycerol and phosphatidylinositol.</text>
</comment>
<protein>
    <recommendedName>
        <fullName evidence="4">Phosphatidylglycerol/phosphatidylinositol transfer protein</fullName>
    </recommendedName>
</protein>
<accession>A0A397VDT0</accession>
<feature type="signal peptide" evidence="8">
    <location>
        <begin position="1"/>
        <end position="20"/>
    </location>
</feature>
<feature type="chain" id="PRO_5017275172" description="Phosphatidylglycerol/phosphatidylinositol transfer protein" evidence="8">
    <location>
        <begin position="21"/>
        <end position="148"/>
    </location>
</feature>
<reference evidence="10 11" key="1">
    <citation type="submission" date="2018-06" db="EMBL/GenBank/DDBJ databases">
        <title>Comparative genomics reveals the genomic features of Rhizophagus irregularis, R. cerebriforme, R. diaphanum and Gigaspora rosea, and their symbiotic lifestyle signature.</title>
        <authorList>
            <person name="Morin E."/>
            <person name="San Clemente H."/>
            <person name="Chen E.C.H."/>
            <person name="De La Providencia I."/>
            <person name="Hainaut M."/>
            <person name="Kuo A."/>
            <person name="Kohler A."/>
            <person name="Murat C."/>
            <person name="Tang N."/>
            <person name="Roy S."/>
            <person name="Loubradou J."/>
            <person name="Henrissat B."/>
            <person name="Grigoriev I.V."/>
            <person name="Corradi N."/>
            <person name="Roux C."/>
            <person name="Martin F.M."/>
        </authorList>
    </citation>
    <scope>NUCLEOTIDE SEQUENCE [LARGE SCALE GENOMIC DNA]</scope>
    <source>
        <strain evidence="10 11">DAOM 194757</strain>
    </source>
</reference>